<evidence type="ECO:0000259" key="1">
    <source>
        <dbReference type="Pfam" id="PF00561"/>
    </source>
</evidence>
<sequence length="253" mass="29139">MQKETIIFLHGIVGNKNAFQREMIQLNHEYHCIAYNFYNSAELGEANQLTLDRLVEQLYSIFEKGRVKKAHLCALSFGSIVSMAFASKYPNMVISMTFVGGYCCGVRSQFQANIVRLLEMRQKLEYNMWLNQCARLMNPNRELLNENSEAIFAKYAGELDPDMFEQVLRLNVEIDSPAILSQIQTPILWLMGEYDDLYKGTLTAIDQYNLNVVYKELTHAGHAAHFHNPYQFMSYFQSFLTKVQSKNLSGLVV</sequence>
<dbReference type="Pfam" id="PF00561">
    <property type="entry name" value="Abhydrolase_1"/>
    <property type="match status" value="1"/>
</dbReference>
<comment type="caution">
    <text evidence="2">The sequence shown here is derived from an EMBL/GenBank/DDBJ whole genome shotgun (WGS) entry which is preliminary data.</text>
</comment>
<evidence type="ECO:0000313" key="2">
    <source>
        <dbReference type="EMBL" id="GAE35767.1"/>
    </source>
</evidence>
<name>W4QV07_HALA3</name>
<dbReference type="InterPro" id="IPR029058">
    <property type="entry name" value="AB_hydrolase_fold"/>
</dbReference>
<dbReference type="Gene3D" id="3.40.50.1820">
    <property type="entry name" value="alpha/beta hydrolase"/>
    <property type="match status" value="1"/>
</dbReference>
<dbReference type="InterPro" id="IPR050266">
    <property type="entry name" value="AB_hydrolase_sf"/>
</dbReference>
<dbReference type="RefSeq" id="WP_052013130.1">
    <property type="nucleotide sequence ID" value="NZ_BAUV01000023.1"/>
</dbReference>
<organism evidence="2 3">
    <name type="scientific">Halalkalibacter akibai (strain ATCC 43226 / DSM 21942 / CIP 109018 / JCM 9157 / 1139)</name>
    <name type="common">Bacillus akibai</name>
    <dbReference type="NCBI Taxonomy" id="1236973"/>
    <lineage>
        <taxon>Bacteria</taxon>
        <taxon>Bacillati</taxon>
        <taxon>Bacillota</taxon>
        <taxon>Bacilli</taxon>
        <taxon>Bacillales</taxon>
        <taxon>Bacillaceae</taxon>
        <taxon>Halalkalibacter</taxon>
    </lineage>
</organism>
<dbReference type="PANTHER" id="PTHR43798:SF28">
    <property type="entry name" value="AB HYDROLASE-1 DOMAIN-CONTAINING PROTEIN"/>
    <property type="match status" value="1"/>
</dbReference>
<dbReference type="EMBL" id="BAUV01000023">
    <property type="protein sequence ID" value="GAE35767.1"/>
    <property type="molecule type" value="Genomic_DNA"/>
</dbReference>
<protein>
    <submittedName>
        <fullName evidence="2">Esterase</fullName>
    </submittedName>
</protein>
<dbReference type="SUPFAM" id="SSF53474">
    <property type="entry name" value="alpha/beta-Hydrolases"/>
    <property type="match status" value="1"/>
</dbReference>
<dbReference type="STRING" id="1236973.JCM9157_2899"/>
<dbReference type="OrthoDB" id="9776853at2"/>
<accession>W4QV07</accession>
<dbReference type="Proteomes" id="UP000018896">
    <property type="component" value="Unassembled WGS sequence"/>
</dbReference>
<feature type="domain" description="AB hydrolase-1" evidence="1">
    <location>
        <begin position="5"/>
        <end position="103"/>
    </location>
</feature>
<keyword evidence="3" id="KW-1185">Reference proteome</keyword>
<dbReference type="eggNOG" id="COG0596">
    <property type="taxonomic scope" value="Bacteria"/>
</dbReference>
<gene>
    <name evidence="2" type="ORF">JCM9157_2899</name>
</gene>
<dbReference type="PANTHER" id="PTHR43798">
    <property type="entry name" value="MONOACYLGLYCEROL LIPASE"/>
    <property type="match status" value="1"/>
</dbReference>
<evidence type="ECO:0000313" key="3">
    <source>
        <dbReference type="Proteomes" id="UP000018896"/>
    </source>
</evidence>
<dbReference type="GO" id="GO:0016020">
    <property type="term" value="C:membrane"/>
    <property type="evidence" value="ECO:0007669"/>
    <property type="project" value="TreeGrafter"/>
</dbReference>
<reference evidence="2 3" key="1">
    <citation type="journal article" date="2014" name="Genome Announc.">
        <title>Draft Genome Sequences of Three Alkaliphilic Bacillus Strains, Bacillus wakoensis JCM 9140T, Bacillus akibai JCM 9157T, and Bacillus hemicellulosilyticus JCM 9152T.</title>
        <authorList>
            <person name="Yuki M."/>
            <person name="Oshima K."/>
            <person name="Suda W."/>
            <person name="Oshida Y."/>
            <person name="Kitamura K."/>
            <person name="Iida T."/>
            <person name="Hattori M."/>
            <person name="Ohkuma M."/>
        </authorList>
    </citation>
    <scope>NUCLEOTIDE SEQUENCE [LARGE SCALE GENOMIC DNA]</scope>
    <source>
        <strain evidence="2 3">JCM 9157</strain>
    </source>
</reference>
<dbReference type="InterPro" id="IPR000073">
    <property type="entry name" value="AB_hydrolase_1"/>
</dbReference>
<proteinExistence type="predicted"/>
<dbReference type="AlphaFoldDB" id="W4QV07"/>